<gene>
    <name evidence="1" type="ORF">DCAR_030057</name>
    <name evidence="2" type="ORF">DCAR_0934917</name>
</gene>
<keyword evidence="3" id="KW-1185">Reference proteome</keyword>
<dbReference type="EMBL" id="CP093351">
    <property type="protein sequence ID" value="WOH15379.1"/>
    <property type="molecule type" value="Genomic_DNA"/>
</dbReference>
<dbReference type="AlphaFoldDB" id="A0A175YH54"/>
<protein>
    <submittedName>
        <fullName evidence="1">Uncharacterized protein</fullName>
    </submittedName>
</protein>
<reference evidence="2" key="2">
    <citation type="submission" date="2022-03" db="EMBL/GenBank/DDBJ databases">
        <title>Draft title - Genomic analysis of global carrot germplasm unveils the trajectory of domestication and the origin of high carotenoid orange carrot.</title>
        <authorList>
            <person name="Iorizzo M."/>
            <person name="Ellison S."/>
            <person name="Senalik D."/>
            <person name="Macko-Podgorni A."/>
            <person name="Grzebelus D."/>
            <person name="Bostan H."/>
            <person name="Rolling W."/>
            <person name="Curaba J."/>
            <person name="Simon P."/>
        </authorList>
    </citation>
    <scope>NUCLEOTIDE SEQUENCE</scope>
    <source>
        <tissue evidence="2">Leaf</tissue>
    </source>
</reference>
<organism evidence="1">
    <name type="scientific">Daucus carota subsp. sativus</name>
    <name type="common">Carrot</name>
    <dbReference type="NCBI Taxonomy" id="79200"/>
    <lineage>
        <taxon>Eukaryota</taxon>
        <taxon>Viridiplantae</taxon>
        <taxon>Streptophyta</taxon>
        <taxon>Embryophyta</taxon>
        <taxon>Tracheophyta</taxon>
        <taxon>Spermatophyta</taxon>
        <taxon>Magnoliopsida</taxon>
        <taxon>eudicotyledons</taxon>
        <taxon>Gunneridae</taxon>
        <taxon>Pentapetalae</taxon>
        <taxon>asterids</taxon>
        <taxon>campanulids</taxon>
        <taxon>Apiales</taxon>
        <taxon>Apiaceae</taxon>
        <taxon>Apioideae</taxon>
        <taxon>Scandiceae</taxon>
        <taxon>Daucinae</taxon>
        <taxon>Daucus</taxon>
        <taxon>Daucus sect. Daucus</taxon>
    </lineage>
</organism>
<dbReference type="Gramene" id="KZM82488">
    <property type="protein sequence ID" value="KZM82488"/>
    <property type="gene ID" value="DCAR_030057"/>
</dbReference>
<evidence type="ECO:0000313" key="2">
    <source>
        <dbReference type="EMBL" id="WOH15379.1"/>
    </source>
</evidence>
<proteinExistence type="predicted"/>
<evidence type="ECO:0000313" key="3">
    <source>
        <dbReference type="Proteomes" id="UP000077755"/>
    </source>
</evidence>
<dbReference type="Proteomes" id="UP000077755">
    <property type="component" value="Chromosome 9"/>
</dbReference>
<accession>A0A175YH54</accession>
<name>A0A175YH54_DAUCS</name>
<dbReference type="EMBL" id="LNRQ01000009">
    <property type="protein sequence ID" value="KZM82488.1"/>
    <property type="molecule type" value="Genomic_DNA"/>
</dbReference>
<evidence type="ECO:0000313" key="1">
    <source>
        <dbReference type="EMBL" id="KZM82488.1"/>
    </source>
</evidence>
<reference evidence="1" key="1">
    <citation type="journal article" date="2016" name="Nat. Genet.">
        <title>A high-quality carrot genome assembly provides new insights into carotenoid accumulation and asterid genome evolution.</title>
        <authorList>
            <person name="Iorizzo M."/>
            <person name="Ellison S."/>
            <person name="Senalik D."/>
            <person name="Zeng P."/>
            <person name="Satapoomin P."/>
            <person name="Huang J."/>
            <person name="Bowman M."/>
            <person name="Iovene M."/>
            <person name="Sanseverino W."/>
            <person name="Cavagnaro P."/>
            <person name="Yildiz M."/>
            <person name="Macko-Podgorni A."/>
            <person name="Moranska E."/>
            <person name="Grzebelus E."/>
            <person name="Grzebelus D."/>
            <person name="Ashrafi H."/>
            <person name="Zheng Z."/>
            <person name="Cheng S."/>
            <person name="Spooner D."/>
            <person name="Van Deynze A."/>
            <person name="Simon P."/>
        </authorList>
    </citation>
    <scope>NUCLEOTIDE SEQUENCE [LARGE SCALE GENOMIC DNA]</scope>
    <source>
        <tissue evidence="1">Leaf</tissue>
    </source>
</reference>
<sequence>MYGQLTLLAPQMDGRQEMKAKMETVWNILVKIENCLQPASTIMLERQSTTLFFEDNDLQLPLDALMAGMQLE</sequence>